<dbReference type="InterPro" id="IPR050808">
    <property type="entry name" value="Phage_Integrase"/>
</dbReference>
<dbReference type="PANTHER" id="PTHR30629">
    <property type="entry name" value="PROPHAGE INTEGRASE"/>
    <property type="match status" value="1"/>
</dbReference>
<dbReference type="SUPFAM" id="SSF56349">
    <property type="entry name" value="DNA breaking-rejoining enzymes"/>
    <property type="match status" value="1"/>
</dbReference>
<reference evidence="5" key="1">
    <citation type="submission" date="2023-09" db="EMBL/GenBank/DDBJ databases">
        <authorList>
            <person name="Li S."/>
            <person name="Li X."/>
            <person name="Zhang C."/>
            <person name="Zhao Z."/>
        </authorList>
    </citation>
    <scope>NUCLEOTIDE SEQUENCE [LARGE SCALE GENOMIC DNA]</scope>
    <source>
        <strain evidence="5">SQ345</strain>
    </source>
</reference>
<keyword evidence="3" id="KW-0233">DNA recombination</keyword>
<dbReference type="Proteomes" id="UP001248581">
    <property type="component" value="Chromosome"/>
</dbReference>
<keyword evidence="2" id="KW-0229">DNA integration</keyword>
<dbReference type="RefSeq" id="WP_348386706.1">
    <property type="nucleotide sequence ID" value="NZ_CP134146.1"/>
</dbReference>
<keyword evidence="5" id="KW-1185">Reference proteome</keyword>
<evidence type="ECO:0008006" key="6">
    <source>
        <dbReference type="Google" id="ProtNLM"/>
    </source>
</evidence>
<evidence type="ECO:0000256" key="3">
    <source>
        <dbReference type="ARBA" id="ARBA00023172"/>
    </source>
</evidence>
<sequence length="538" mass="61242">MKIRKPVKPTREIYEAAKKKWESVKPSYEPDDLENCRCYAVTILAYTGNAKLSKYEQENNLRIDFTKGGRVTIRSNFPKASRMKNFTIGDYPLVQLVSSRTKIKEVFDGNSSRGTVSDAIDLYEKDLERKVANNKLSQGSFGTYECRLNKLRPYFNKAPVFADLMAGGIECVLDQIIENESPNYAPELFAELKRVWGFAASKLANGRNIAASIAVDYVSSRVECVSATRLYTDIDSIVELYINIGLAPSTQQKNAMRYMILTGVRPINVCNLRWEWLDDIRCPRKITYPKGTMKDKNRPFELPVTSALRALLKEQRQWQLQAGSCNKEFVFLQPTNPSEAFAVRSLDKLIKDYSPVDCVKGDIENANVKGTNGAFNTMCRKFCKTNIKGLLKQSGRTYSDINFIANLAMHHKTTDEDHRDDMKEPYDFTNELFPHDYQEKFNAFKLHQASILAKAKELVGKKVRKTGREQAIEERAIENQERNKLRAEIKSSIGKKGYSLFIRDPLPNGNTLVKDLILDQEGRQEVREHLSSSMAIAA</sequence>
<organism evidence="4 5">
    <name type="scientific">Thalassotalea nanhaiensis</name>
    <dbReference type="NCBI Taxonomy" id="3065648"/>
    <lineage>
        <taxon>Bacteria</taxon>
        <taxon>Pseudomonadati</taxon>
        <taxon>Pseudomonadota</taxon>
        <taxon>Gammaproteobacteria</taxon>
        <taxon>Alteromonadales</taxon>
        <taxon>Colwelliaceae</taxon>
        <taxon>Thalassotalea</taxon>
    </lineage>
</organism>
<evidence type="ECO:0000313" key="5">
    <source>
        <dbReference type="Proteomes" id="UP001248581"/>
    </source>
</evidence>
<evidence type="ECO:0000256" key="2">
    <source>
        <dbReference type="ARBA" id="ARBA00022908"/>
    </source>
</evidence>
<name>A0ABY9TFJ0_9GAMM</name>
<evidence type="ECO:0000256" key="1">
    <source>
        <dbReference type="ARBA" id="ARBA00008857"/>
    </source>
</evidence>
<dbReference type="Gene3D" id="1.10.443.10">
    <property type="entry name" value="Intergrase catalytic core"/>
    <property type="match status" value="1"/>
</dbReference>
<dbReference type="InterPro" id="IPR013762">
    <property type="entry name" value="Integrase-like_cat_sf"/>
</dbReference>
<dbReference type="EMBL" id="CP134146">
    <property type="protein sequence ID" value="WNC67547.1"/>
    <property type="molecule type" value="Genomic_DNA"/>
</dbReference>
<dbReference type="PANTHER" id="PTHR30629:SF2">
    <property type="entry name" value="PROPHAGE INTEGRASE INTS-RELATED"/>
    <property type="match status" value="1"/>
</dbReference>
<gene>
    <name evidence="4" type="ORF">RI845_13595</name>
</gene>
<evidence type="ECO:0000313" key="4">
    <source>
        <dbReference type="EMBL" id="WNC67547.1"/>
    </source>
</evidence>
<dbReference type="InterPro" id="IPR011010">
    <property type="entry name" value="DNA_brk_join_enz"/>
</dbReference>
<proteinExistence type="inferred from homology"/>
<comment type="similarity">
    <text evidence="1">Belongs to the 'phage' integrase family.</text>
</comment>
<protein>
    <recommendedName>
        <fullName evidence="6">Tyr recombinase domain-containing protein</fullName>
    </recommendedName>
</protein>
<accession>A0ABY9TFJ0</accession>